<reference evidence="1" key="1">
    <citation type="submission" date="2023-10" db="EMBL/GenBank/DDBJ databases">
        <authorList>
            <person name="Chen Y."/>
            <person name="Shah S."/>
            <person name="Dougan E. K."/>
            <person name="Thang M."/>
            <person name="Chan C."/>
        </authorList>
    </citation>
    <scope>NUCLEOTIDE SEQUENCE [LARGE SCALE GENOMIC DNA]</scope>
</reference>
<accession>A0ABN9WGW9</accession>
<comment type="caution">
    <text evidence="1">The sequence shown here is derived from an EMBL/GenBank/DDBJ whole genome shotgun (WGS) entry which is preliminary data.</text>
</comment>
<dbReference type="EMBL" id="CAUYUJ010018706">
    <property type="protein sequence ID" value="CAK0885707.1"/>
    <property type="molecule type" value="Genomic_DNA"/>
</dbReference>
<gene>
    <name evidence="1" type="ORF">PCOR1329_LOCUS67242</name>
</gene>
<protein>
    <submittedName>
        <fullName evidence="1">Uncharacterized protein</fullName>
    </submittedName>
</protein>
<evidence type="ECO:0000313" key="2">
    <source>
        <dbReference type="Proteomes" id="UP001189429"/>
    </source>
</evidence>
<feature type="non-terminal residue" evidence="1">
    <location>
        <position position="1"/>
    </location>
</feature>
<sequence>ELLGEFVEPTILQSSKKSGNDVIAKAQTKIKKRAAKTKAASKPAAKGKAKMKAPACNALDHMDNQMAYLLKLDKRAKHKVDSYAQIALYFMVTNAPISINVGGQHRVVKGLAQLRKAFKAAVYAGACLTIRPSDIDFEALGIELGSISTQPDKPAAKVYNDSYFREAQEERKQDAIEFHKILTDTGVFKNPLQAQPMASQALQASMISVMGKLSEFGGKLGSVDAAVQLIFEEAAKEVAKLLPSQCDEILHTLQCAKDQDMTHAIVNDVFLAILRSGCSAQLARCERMQLFGHVAQIVGAMKVTVQSEGGEPNLTTYLPPPLLQFAKELTAAFNLNELFGQSSDGAASLSNFGFGEVE</sequence>
<organism evidence="1 2">
    <name type="scientific">Prorocentrum cordatum</name>
    <dbReference type="NCBI Taxonomy" id="2364126"/>
    <lineage>
        <taxon>Eukaryota</taxon>
        <taxon>Sar</taxon>
        <taxon>Alveolata</taxon>
        <taxon>Dinophyceae</taxon>
        <taxon>Prorocentrales</taxon>
        <taxon>Prorocentraceae</taxon>
        <taxon>Prorocentrum</taxon>
    </lineage>
</organism>
<keyword evidence="2" id="KW-1185">Reference proteome</keyword>
<name>A0ABN9WGW9_9DINO</name>
<evidence type="ECO:0000313" key="1">
    <source>
        <dbReference type="EMBL" id="CAK0885707.1"/>
    </source>
</evidence>
<proteinExistence type="predicted"/>
<feature type="non-terminal residue" evidence="1">
    <location>
        <position position="358"/>
    </location>
</feature>
<dbReference type="Proteomes" id="UP001189429">
    <property type="component" value="Unassembled WGS sequence"/>
</dbReference>